<gene>
    <name evidence="2" type="ORF">V5O48_019500</name>
</gene>
<reference evidence="2 3" key="1">
    <citation type="submission" date="2024-02" db="EMBL/GenBank/DDBJ databases">
        <title>A draft genome for the cacao thread blight pathogen Marasmius crinis-equi.</title>
        <authorList>
            <person name="Cohen S.P."/>
            <person name="Baruah I.K."/>
            <person name="Amoako-Attah I."/>
            <person name="Bukari Y."/>
            <person name="Meinhardt L.W."/>
            <person name="Bailey B.A."/>
        </authorList>
    </citation>
    <scope>NUCLEOTIDE SEQUENCE [LARGE SCALE GENOMIC DNA]</scope>
    <source>
        <strain evidence="2 3">GH-76</strain>
    </source>
</reference>
<name>A0ABR3EIA3_9AGAR</name>
<evidence type="ECO:0000313" key="2">
    <source>
        <dbReference type="EMBL" id="KAL0562585.1"/>
    </source>
</evidence>
<proteinExistence type="predicted"/>
<feature type="compositionally biased region" description="Low complexity" evidence="1">
    <location>
        <begin position="28"/>
        <end position="49"/>
    </location>
</feature>
<dbReference type="EMBL" id="JBAHYK010005122">
    <property type="protein sequence ID" value="KAL0562585.1"/>
    <property type="molecule type" value="Genomic_DNA"/>
</dbReference>
<evidence type="ECO:0000313" key="3">
    <source>
        <dbReference type="Proteomes" id="UP001465976"/>
    </source>
</evidence>
<comment type="caution">
    <text evidence="2">The sequence shown here is derived from an EMBL/GenBank/DDBJ whole genome shotgun (WGS) entry which is preliminary data.</text>
</comment>
<feature type="region of interest" description="Disordered" evidence="1">
    <location>
        <begin position="1"/>
        <end position="67"/>
    </location>
</feature>
<accession>A0ABR3EIA3</accession>
<sequence>MELFESLSSEEKQDFEEALQPTESNDTSSSALEGESSSNPVDTPTTEDTPATEKEAHTSRRRVAASIRRGERCQLNWGASLGWTKKETFRRFAPYDPRDPEFHAAQTPNKVYQITEADEDTSFLDRFSLKAALD</sequence>
<evidence type="ECO:0000256" key="1">
    <source>
        <dbReference type="SAM" id="MobiDB-lite"/>
    </source>
</evidence>
<keyword evidence="3" id="KW-1185">Reference proteome</keyword>
<protein>
    <submittedName>
        <fullName evidence="2">Uncharacterized protein</fullName>
    </submittedName>
</protein>
<dbReference type="Proteomes" id="UP001465976">
    <property type="component" value="Unassembled WGS sequence"/>
</dbReference>
<organism evidence="2 3">
    <name type="scientific">Marasmius crinis-equi</name>
    <dbReference type="NCBI Taxonomy" id="585013"/>
    <lineage>
        <taxon>Eukaryota</taxon>
        <taxon>Fungi</taxon>
        <taxon>Dikarya</taxon>
        <taxon>Basidiomycota</taxon>
        <taxon>Agaricomycotina</taxon>
        <taxon>Agaricomycetes</taxon>
        <taxon>Agaricomycetidae</taxon>
        <taxon>Agaricales</taxon>
        <taxon>Marasmiineae</taxon>
        <taxon>Marasmiaceae</taxon>
        <taxon>Marasmius</taxon>
    </lineage>
</organism>